<dbReference type="PANTHER" id="PTHR11048:SF28">
    <property type="entry name" value="4-HYDROXYBENZOATE POLYPRENYLTRANSFERASE, MITOCHONDRIAL"/>
    <property type="match status" value="1"/>
</dbReference>
<keyword evidence="11" id="KW-1185">Reference proteome</keyword>
<organism evidence="10 11">
    <name type="scientific">Aspergillus granulosus</name>
    <dbReference type="NCBI Taxonomy" id="176169"/>
    <lineage>
        <taxon>Eukaryota</taxon>
        <taxon>Fungi</taxon>
        <taxon>Dikarya</taxon>
        <taxon>Ascomycota</taxon>
        <taxon>Pezizomycotina</taxon>
        <taxon>Eurotiomycetes</taxon>
        <taxon>Eurotiomycetidae</taxon>
        <taxon>Eurotiales</taxon>
        <taxon>Aspergillaceae</taxon>
        <taxon>Aspergillus</taxon>
        <taxon>Aspergillus subgen. Nidulantes</taxon>
    </lineage>
</organism>
<protein>
    <submittedName>
        <fullName evidence="10">UbiA prenyltransferase family-domain-containing protein</fullName>
    </submittedName>
</protein>
<dbReference type="Pfam" id="PF01040">
    <property type="entry name" value="UbiA"/>
    <property type="match status" value="1"/>
</dbReference>
<comment type="cofactor">
    <cofactor evidence="1">
        <name>Mg(2+)</name>
        <dbReference type="ChEBI" id="CHEBI:18420"/>
    </cofactor>
</comment>
<keyword evidence="7 9" id="KW-1133">Transmembrane helix</keyword>
<dbReference type="InterPro" id="IPR044878">
    <property type="entry name" value="UbiA_sf"/>
</dbReference>
<evidence type="ECO:0000256" key="7">
    <source>
        <dbReference type="ARBA" id="ARBA00022989"/>
    </source>
</evidence>
<comment type="pathway">
    <text evidence="3">Secondary metabolite biosynthesis.</text>
</comment>
<dbReference type="PANTHER" id="PTHR11048">
    <property type="entry name" value="PRENYLTRANSFERASES"/>
    <property type="match status" value="1"/>
</dbReference>
<keyword evidence="5" id="KW-0808">Transferase</keyword>
<evidence type="ECO:0000256" key="5">
    <source>
        <dbReference type="ARBA" id="ARBA00022679"/>
    </source>
</evidence>
<feature type="transmembrane region" description="Helical" evidence="9">
    <location>
        <begin position="290"/>
        <end position="308"/>
    </location>
</feature>
<feature type="transmembrane region" description="Helical" evidence="9">
    <location>
        <begin position="235"/>
        <end position="254"/>
    </location>
</feature>
<dbReference type="Gene3D" id="1.10.357.140">
    <property type="entry name" value="UbiA prenyltransferase"/>
    <property type="match status" value="1"/>
</dbReference>
<dbReference type="Proteomes" id="UP001610334">
    <property type="component" value="Unassembled WGS sequence"/>
</dbReference>
<evidence type="ECO:0000256" key="8">
    <source>
        <dbReference type="ARBA" id="ARBA00023136"/>
    </source>
</evidence>
<dbReference type="Gene3D" id="1.20.120.1780">
    <property type="entry name" value="UbiA prenyltransferase"/>
    <property type="match status" value="1"/>
</dbReference>
<keyword evidence="6 9" id="KW-0812">Transmembrane</keyword>
<evidence type="ECO:0000256" key="1">
    <source>
        <dbReference type="ARBA" id="ARBA00001946"/>
    </source>
</evidence>
<evidence type="ECO:0000256" key="4">
    <source>
        <dbReference type="ARBA" id="ARBA00005985"/>
    </source>
</evidence>
<evidence type="ECO:0000256" key="9">
    <source>
        <dbReference type="SAM" id="Phobius"/>
    </source>
</evidence>
<dbReference type="InterPro" id="IPR039653">
    <property type="entry name" value="Prenyltransferase"/>
</dbReference>
<comment type="caution">
    <text evidence="10">The sequence shown here is derived from an EMBL/GenBank/DDBJ whole genome shotgun (WGS) entry which is preliminary data.</text>
</comment>
<feature type="transmembrane region" description="Helical" evidence="9">
    <location>
        <begin position="260"/>
        <end position="283"/>
    </location>
</feature>
<sequence>MAFKSSTFPSLPSSAAAYVELTRLHRPLGTLVLFLPIVNGILHSVAVTPYQLPTNQVLDCAIKWLLISAVWLAFGCVTDDVIDQDLDRKVLRCRNRPVARGAISTTQGFIFAATLAIAFAVISLWSFPSPKFAWCLSIGIPGTLIYPFLKRFTNYAQLFLALLYTSASFHASRTVGFDVLHSGSLPLLRSNLSIMGALALNNIILETIYMHADLEDDIKHGIGSLAVRIQGSPKQVLFTLALVYQILLIISGVSAGLDTYYFIGAVCASVSQLYCIAFVNLAGPKSCQQYFRVGNAIVGTFLALGLYADHAA</sequence>
<proteinExistence type="inferred from homology"/>
<evidence type="ECO:0000313" key="11">
    <source>
        <dbReference type="Proteomes" id="UP001610334"/>
    </source>
</evidence>
<feature type="transmembrane region" description="Helical" evidence="9">
    <location>
        <begin position="102"/>
        <end position="125"/>
    </location>
</feature>
<keyword evidence="8 9" id="KW-0472">Membrane</keyword>
<accession>A0ABR4H0F1</accession>
<gene>
    <name evidence="10" type="ORF">BJX63DRAFT_436214</name>
</gene>
<dbReference type="EMBL" id="JBFXLT010000115">
    <property type="protein sequence ID" value="KAL2808303.1"/>
    <property type="molecule type" value="Genomic_DNA"/>
</dbReference>
<evidence type="ECO:0000256" key="3">
    <source>
        <dbReference type="ARBA" id="ARBA00005179"/>
    </source>
</evidence>
<reference evidence="10 11" key="1">
    <citation type="submission" date="2024-07" db="EMBL/GenBank/DDBJ databases">
        <title>Section-level genome sequencing and comparative genomics of Aspergillus sections Usti and Cavernicolus.</title>
        <authorList>
            <consortium name="Lawrence Berkeley National Laboratory"/>
            <person name="Nybo J.L."/>
            <person name="Vesth T.C."/>
            <person name="Theobald S."/>
            <person name="Frisvad J.C."/>
            <person name="Larsen T.O."/>
            <person name="Kjaerboelling I."/>
            <person name="Rothschild-Mancinelli K."/>
            <person name="Lyhne E.K."/>
            <person name="Kogle M.E."/>
            <person name="Barry K."/>
            <person name="Clum A."/>
            <person name="Na H."/>
            <person name="Ledsgaard L."/>
            <person name="Lin J."/>
            <person name="Lipzen A."/>
            <person name="Kuo A."/>
            <person name="Riley R."/>
            <person name="Mondo S."/>
            <person name="Labutti K."/>
            <person name="Haridas S."/>
            <person name="Pangalinan J."/>
            <person name="Salamov A.A."/>
            <person name="Simmons B.A."/>
            <person name="Magnuson J.K."/>
            <person name="Chen J."/>
            <person name="Drula E."/>
            <person name="Henrissat B."/>
            <person name="Wiebenga A."/>
            <person name="Lubbers R.J."/>
            <person name="Gomes A.C."/>
            <person name="Makela M.R."/>
            <person name="Stajich J."/>
            <person name="Grigoriev I.V."/>
            <person name="Mortensen U.H."/>
            <person name="De Vries R.P."/>
            <person name="Baker S.E."/>
            <person name="Andersen M.R."/>
        </authorList>
    </citation>
    <scope>NUCLEOTIDE SEQUENCE [LARGE SCALE GENOMIC DNA]</scope>
    <source>
        <strain evidence="10 11">CBS 588.65</strain>
    </source>
</reference>
<feature type="transmembrane region" description="Helical" evidence="9">
    <location>
        <begin position="131"/>
        <end position="149"/>
    </location>
</feature>
<name>A0ABR4H0F1_9EURO</name>
<comment type="similarity">
    <text evidence="4">Belongs to the UbiA prenyltransferase family.</text>
</comment>
<feature type="transmembrane region" description="Helical" evidence="9">
    <location>
        <begin position="31"/>
        <end position="52"/>
    </location>
</feature>
<evidence type="ECO:0000256" key="2">
    <source>
        <dbReference type="ARBA" id="ARBA00004141"/>
    </source>
</evidence>
<comment type="subcellular location">
    <subcellularLocation>
        <location evidence="2">Membrane</location>
        <topology evidence="2">Multi-pass membrane protein</topology>
    </subcellularLocation>
</comment>
<dbReference type="CDD" id="cd13959">
    <property type="entry name" value="PT_UbiA_COQ2"/>
    <property type="match status" value="1"/>
</dbReference>
<evidence type="ECO:0000256" key="6">
    <source>
        <dbReference type="ARBA" id="ARBA00022692"/>
    </source>
</evidence>
<dbReference type="InterPro" id="IPR000537">
    <property type="entry name" value="UbiA_prenyltransferase"/>
</dbReference>
<feature type="transmembrane region" description="Helical" evidence="9">
    <location>
        <begin position="64"/>
        <end position="82"/>
    </location>
</feature>
<evidence type="ECO:0000313" key="10">
    <source>
        <dbReference type="EMBL" id="KAL2808303.1"/>
    </source>
</evidence>